<protein>
    <submittedName>
        <fullName evidence="1">DUF3918 domain-containing protein</fullName>
    </submittedName>
</protein>
<gene>
    <name evidence="1" type="ORF">CWS01_06550</name>
</gene>
<dbReference type="Proteomes" id="UP000233375">
    <property type="component" value="Unassembled WGS sequence"/>
</dbReference>
<evidence type="ECO:0000313" key="1">
    <source>
        <dbReference type="EMBL" id="PKG24458.1"/>
    </source>
</evidence>
<proteinExistence type="predicted"/>
<evidence type="ECO:0000313" key="2">
    <source>
        <dbReference type="Proteomes" id="UP000233375"/>
    </source>
</evidence>
<dbReference type="InterPro" id="IPR025029">
    <property type="entry name" value="DUF3918"/>
</dbReference>
<organism evidence="1 2">
    <name type="scientific">Niallia nealsonii</name>
    <dbReference type="NCBI Taxonomy" id="115979"/>
    <lineage>
        <taxon>Bacteria</taxon>
        <taxon>Bacillati</taxon>
        <taxon>Bacillota</taxon>
        <taxon>Bacilli</taxon>
        <taxon>Bacillales</taxon>
        <taxon>Bacillaceae</taxon>
        <taxon>Niallia</taxon>
    </lineage>
</organism>
<comment type="caution">
    <text evidence="1">The sequence shown here is derived from an EMBL/GenBank/DDBJ whole genome shotgun (WGS) entry which is preliminary data.</text>
</comment>
<dbReference type="AlphaFoldDB" id="A0A2N0Z4M9"/>
<dbReference type="OrthoDB" id="2915434at2"/>
<dbReference type="EMBL" id="PISE01000013">
    <property type="protein sequence ID" value="PKG24458.1"/>
    <property type="molecule type" value="Genomic_DNA"/>
</dbReference>
<dbReference type="Pfam" id="PF13056">
    <property type="entry name" value="DUF3918"/>
    <property type="match status" value="1"/>
</dbReference>
<accession>A0A2N0Z4M9</accession>
<keyword evidence="2" id="KW-1185">Reference proteome</keyword>
<reference evidence="1 2" key="1">
    <citation type="journal article" date="2003" name="Int. J. Syst. Evol. Microbiol.">
        <title>Bacillus nealsonii sp. nov., isolated from a spacecraft-assembly facility, whose spores are gamma-radiation resistant.</title>
        <authorList>
            <person name="Venkateswaran K."/>
            <person name="Kempf M."/>
            <person name="Chen F."/>
            <person name="Satomi M."/>
            <person name="Nicholson W."/>
            <person name="Kern R."/>
        </authorList>
    </citation>
    <scope>NUCLEOTIDE SEQUENCE [LARGE SCALE GENOMIC DNA]</scope>
    <source>
        <strain evidence="1 2">FO-92</strain>
    </source>
</reference>
<sequence>MGKTLNTLLVVGAGVAVYNYMQKNHIISNKQMKKLQKRVMKAL</sequence>
<dbReference type="RefSeq" id="WP_101176396.1">
    <property type="nucleotide sequence ID" value="NZ_PISE01000013.1"/>
</dbReference>
<name>A0A2N0Z4M9_9BACI</name>